<dbReference type="AlphaFoldDB" id="A0A8S3STN4"/>
<protein>
    <submittedName>
        <fullName evidence="3">Uncharacterized protein</fullName>
    </submittedName>
</protein>
<reference evidence="3" key="1">
    <citation type="submission" date="2021-03" db="EMBL/GenBank/DDBJ databases">
        <authorList>
            <person name="Bekaert M."/>
        </authorList>
    </citation>
    <scope>NUCLEOTIDE SEQUENCE</scope>
</reference>
<evidence type="ECO:0000256" key="1">
    <source>
        <dbReference type="SAM" id="MobiDB-lite"/>
    </source>
</evidence>
<evidence type="ECO:0000313" key="3">
    <source>
        <dbReference type="EMBL" id="CAG2225071.1"/>
    </source>
</evidence>
<accession>A0A8S3STN4</accession>
<feature type="compositionally biased region" description="Basic and acidic residues" evidence="1">
    <location>
        <begin position="183"/>
        <end position="192"/>
    </location>
</feature>
<comment type="caution">
    <text evidence="3">The sequence shown here is derived from an EMBL/GenBank/DDBJ whole genome shotgun (WGS) entry which is preliminary data.</text>
</comment>
<dbReference type="EMBL" id="CAJPWZ010001833">
    <property type="protein sequence ID" value="CAG2225071.1"/>
    <property type="molecule type" value="Genomic_DNA"/>
</dbReference>
<feature type="region of interest" description="Disordered" evidence="1">
    <location>
        <begin position="183"/>
        <end position="202"/>
    </location>
</feature>
<proteinExistence type="predicted"/>
<feature type="transmembrane region" description="Helical" evidence="2">
    <location>
        <begin position="151"/>
        <end position="176"/>
    </location>
</feature>
<keyword evidence="4" id="KW-1185">Reference proteome</keyword>
<sequence length="244" mass="27664">MPGSIKKSKNLLTSLLQIKETSEDLNVLIRVDLDCRQTKNTVYLPDENTTEIEYSLDNENYKLLLEFKKVFHEPVCKIQIKDTVRNLTKVKGLKGRIFYHTTYQVKSRESLHSCGSDLEIECTIGQQLHTVNFPNDLRCTELDENKSTTTIIIAITVTALLLAVACGICIVVYFIYSKKRKQPGKEHDKRSDNGFVSESLMKPNTQPPDIYINNYSHQSVPHLVAVDGLSANRGPLSQAQFKKC</sequence>
<evidence type="ECO:0000256" key="2">
    <source>
        <dbReference type="SAM" id="Phobius"/>
    </source>
</evidence>
<gene>
    <name evidence="3" type="ORF">MEDL_38214</name>
</gene>
<dbReference type="Proteomes" id="UP000683360">
    <property type="component" value="Unassembled WGS sequence"/>
</dbReference>
<evidence type="ECO:0000313" key="4">
    <source>
        <dbReference type="Proteomes" id="UP000683360"/>
    </source>
</evidence>
<name>A0A8S3STN4_MYTED</name>
<organism evidence="3 4">
    <name type="scientific">Mytilus edulis</name>
    <name type="common">Blue mussel</name>
    <dbReference type="NCBI Taxonomy" id="6550"/>
    <lineage>
        <taxon>Eukaryota</taxon>
        <taxon>Metazoa</taxon>
        <taxon>Spiralia</taxon>
        <taxon>Lophotrochozoa</taxon>
        <taxon>Mollusca</taxon>
        <taxon>Bivalvia</taxon>
        <taxon>Autobranchia</taxon>
        <taxon>Pteriomorphia</taxon>
        <taxon>Mytilida</taxon>
        <taxon>Mytiloidea</taxon>
        <taxon>Mytilidae</taxon>
        <taxon>Mytilinae</taxon>
        <taxon>Mytilus</taxon>
    </lineage>
</organism>
<keyword evidence="2" id="KW-0472">Membrane</keyword>
<keyword evidence="2" id="KW-0812">Transmembrane</keyword>
<keyword evidence="2" id="KW-1133">Transmembrane helix</keyword>